<dbReference type="AlphaFoldDB" id="A0A0A9AXA6"/>
<reference evidence="1" key="2">
    <citation type="journal article" date="2015" name="Data Brief">
        <title>Shoot transcriptome of the giant reed, Arundo donax.</title>
        <authorList>
            <person name="Barrero R.A."/>
            <person name="Guerrero F.D."/>
            <person name="Moolhuijzen P."/>
            <person name="Goolsby J.A."/>
            <person name="Tidwell J."/>
            <person name="Bellgard S.E."/>
            <person name="Bellgard M.I."/>
        </authorList>
    </citation>
    <scope>NUCLEOTIDE SEQUENCE</scope>
    <source>
        <tissue evidence="1">Shoot tissue taken approximately 20 cm above the soil surface</tissue>
    </source>
</reference>
<sequence>MLVSCRNALNYDKLVK</sequence>
<name>A0A0A9AXA6_ARUDO</name>
<protein>
    <submittedName>
        <fullName evidence="1">Uncharacterized protein</fullName>
    </submittedName>
</protein>
<accession>A0A0A9AXA6</accession>
<evidence type="ECO:0000313" key="1">
    <source>
        <dbReference type="EMBL" id="JAD51702.1"/>
    </source>
</evidence>
<organism evidence="1">
    <name type="scientific">Arundo donax</name>
    <name type="common">Giant reed</name>
    <name type="synonym">Donax arundinaceus</name>
    <dbReference type="NCBI Taxonomy" id="35708"/>
    <lineage>
        <taxon>Eukaryota</taxon>
        <taxon>Viridiplantae</taxon>
        <taxon>Streptophyta</taxon>
        <taxon>Embryophyta</taxon>
        <taxon>Tracheophyta</taxon>
        <taxon>Spermatophyta</taxon>
        <taxon>Magnoliopsida</taxon>
        <taxon>Liliopsida</taxon>
        <taxon>Poales</taxon>
        <taxon>Poaceae</taxon>
        <taxon>PACMAD clade</taxon>
        <taxon>Arundinoideae</taxon>
        <taxon>Arundineae</taxon>
        <taxon>Arundo</taxon>
    </lineage>
</organism>
<dbReference type="EMBL" id="GBRH01246193">
    <property type="protein sequence ID" value="JAD51702.1"/>
    <property type="molecule type" value="Transcribed_RNA"/>
</dbReference>
<proteinExistence type="predicted"/>
<reference evidence="1" key="1">
    <citation type="submission" date="2014-09" db="EMBL/GenBank/DDBJ databases">
        <authorList>
            <person name="Magalhaes I.L.F."/>
            <person name="Oliveira U."/>
            <person name="Santos F.R."/>
            <person name="Vidigal T.H.D.A."/>
            <person name="Brescovit A.D."/>
            <person name="Santos A.J."/>
        </authorList>
    </citation>
    <scope>NUCLEOTIDE SEQUENCE</scope>
    <source>
        <tissue evidence="1">Shoot tissue taken approximately 20 cm above the soil surface</tissue>
    </source>
</reference>